<dbReference type="OrthoDB" id="2472181at2"/>
<evidence type="ECO:0000256" key="5">
    <source>
        <dbReference type="ARBA" id="ARBA00023098"/>
    </source>
</evidence>
<keyword evidence="1" id="KW-0596">Phosphopantetheine</keyword>
<keyword evidence="3" id="KW-0808">Transferase</keyword>
<protein>
    <submittedName>
        <fullName evidence="10">Uncharacterized protein</fullName>
    </submittedName>
</protein>
<dbReference type="InterPro" id="IPR014043">
    <property type="entry name" value="Acyl_transferase_dom"/>
</dbReference>
<dbReference type="SUPFAM" id="SSF55048">
    <property type="entry name" value="Probable ACP-binding domain of malonyl-CoA ACP transacylase"/>
    <property type="match status" value="1"/>
</dbReference>
<dbReference type="FunFam" id="3.40.47.10:FF:000042">
    <property type="entry name" value="Polyketide synthase Pks13"/>
    <property type="match status" value="1"/>
</dbReference>
<dbReference type="InterPro" id="IPR020806">
    <property type="entry name" value="PKS_PP-bd"/>
</dbReference>
<dbReference type="GO" id="GO:0004315">
    <property type="term" value="F:3-oxoacyl-[acyl-carrier-protein] synthase activity"/>
    <property type="evidence" value="ECO:0007669"/>
    <property type="project" value="InterPro"/>
</dbReference>
<evidence type="ECO:0000313" key="10">
    <source>
        <dbReference type="EMBL" id="GEM41814.1"/>
    </source>
</evidence>
<dbReference type="Proteomes" id="UP000321424">
    <property type="component" value="Unassembled WGS sequence"/>
</dbReference>
<dbReference type="Pfam" id="PF00109">
    <property type="entry name" value="ketoacyl-synt"/>
    <property type="match status" value="1"/>
</dbReference>
<evidence type="ECO:0000256" key="4">
    <source>
        <dbReference type="ARBA" id="ARBA00022832"/>
    </source>
</evidence>
<dbReference type="Gene3D" id="3.30.70.3290">
    <property type="match status" value="1"/>
</dbReference>
<dbReference type="AlphaFoldDB" id="A0A511MMG2"/>
<dbReference type="GO" id="GO:0071770">
    <property type="term" value="P:DIM/DIP cell wall layer assembly"/>
    <property type="evidence" value="ECO:0007669"/>
    <property type="project" value="TreeGrafter"/>
</dbReference>
<dbReference type="InterPro" id="IPR001227">
    <property type="entry name" value="Ac_transferase_dom_sf"/>
</dbReference>
<dbReference type="Gene3D" id="3.40.47.10">
    <property type="match status" value="1"/>
</dbReference>
<keyword evidence="2" id="KW-0597">Phosphoprotein</keyword>
<dbReference type="PANTHER" id="PTHR43775">
    <property type="entry name" value="FATTY ACID SYNTHASE"/>
    <property type="match status" value="1"/>
</dbReference>
<organism evidence="10 11">
    <name type="scientific">Nocardia ninae NBRC 108245</name>
    <dbReference type="NCBI Taxonomy" id="1210091"/>
    <lineage>
        <taxon>Bacteria</taxon>
        <taxon>Bacillati</taxon>
        <taxon>Actinomycetota</taxon>
        <taxon>Actinomycetes</taxon>
        <taxon>Mycobacteriales</taxon>
        <taxon>Nocardiaceae</taxon>
        <taxon>Nocardia</taxon>
    </lineage>
</organism>
<dbReference type="EMBL" id="BJXA01000057">
    <property type="protein sequence ID" value="GEM41814.1"/>
    <property type="molecule type" value="Genomic_DNA"/>
</dbReference>
<proteinExistence type="predicted"/>
<gene>
    <name evidence="10" type="ORF">NN4_63330</name>
</gene>
<keyword evidence="5" id="KW-0443">Lipid metabolism</keyword>
<dbReference type="InterPro" id="IPR018201">
    <property type="entry name" value="Ketoacyl_synth_AS"/>
</dbReference>
<evidence type="ECO:0000313" key="11">
    <source>
        <dbReference type="Proteomes" id="UP000321424"/>
    </source>
</evidence>
<dbReference type="RefSeq" id="WP_147138973.1">
    <property type="nucleotide sequence ID" value="NZ_BJXA01000057.1"/>
</dbReference>
<dbReference type="InterPro" id="IPR016035">
    <property type="entry name" value="Acyl_Trfase/lysoPLipase"/>
</dbReference>
<dbReference type="SUPFAM" id="SSF52151">
    <property type="entry name" value="FabD/lysophospholipase-like"/>
    <property type="match status" value="1"/>
</dbReference>
<dbReference type="InterPro" id="IPR016039">
    <property type="entry name" value="Thiolase-like"/>
</dbReference>
<dbReference type="GO" id="GO:0031177">
    <property type="term" value="F:phosphopantetheine binding"/>
    <property type="evidence" value="ECO:0007669"/>
    <property type="project" value="InterPro"/>
</dbReference>
<comment type="caution">
    <text evidence="10">The sequence shown here is derived from an EMBL/GenBank/DDBJ whole genome shotgun (WGS) entry which is preliminary data.</text>
</comment>
<dbReference type="InterPro" id="IPR050091">
    <property type="entry name" value="PKS_NRPS_Biosynth_Enz"/>
</dbReference>
<dbReference type="InterPro" id="IPR036736">
    <property type="entry name" value="ACP-like_sf"/>
</dbReference>
<evidence type="ECO:0000259" key="8">
    <source>
        <dbReference type="PROSITE" id="PS50075"/>
    </source>
</evidence>
<keyword evidence="11" id="KW-1185">Reference proteome</keyword>
<dbReference type="InterPro" id="IPR032821">
    <property type="entry name" value="PKS_assoc"/>
</dbReference>
<dbReference type="Pfam" id="PF16197">
    <property type="entry name" value="KAsynt_C_assoc"/>
    <property type="match status" value="1"/>
</dbReference>
<accession>A0A511MMG2</accession>
<dbReference type="Gene3D" id="1.10.1200.10">
    <property type="entry name" value="ACP-like"/>
    <property type="match status" value="1"/>
</dbReference>
<dbReference type="CDD" id="cd00833">
    <property type="entry name" value="PKS"/>
    <property type="match status" value="1"/>
</dbReference>
<dbReference type="PROSITE" id="PS00606">
    <property type="entry name" value="KS3_1"/>
    <property type="match status" value="1"/>
</dbReference>
<dbReference type="PROSITE" id="PS52004">
    <property type="entry name" value="KS3_2"/>
    <property type="match status" value="1"/>
</dbReference>
<dbReference type="PANTHER" id="PTHR43775:SF37">
    <property type="entry name" value="SI:DKEY-61P9.11"/>
    <property type="match status" value="1"/>
</dbReference>
<dbReference type="InterPro" id="IPR014031">
    <property type="entry name" value="Ketoacyl_synth_C"/>
</dbReference>
<evidence type="ECO:0000256" key="2">
    <source>
        <dbReference type="ARBA" id="ARBA00022553"/>
    </source>
</evidence>
<dbReference type="InterPro" id="IPR020841">
    <property type="entry name" value="PKS_Beta-ketoAc_synthase_dom"/>
</dbReference>
<reference evidence="10 11" key="1">
    <citation type="submission" date="2019-07" db="EMBL/GenBank/DDBJ databases">
        <title>Whole genome shotgun sequence of Nocardia ninae NBRC 108245.</title>
        <authorList>
            <person name="Hosoyama A."/>
            <person name="Uohara A."/>
            <person name="Ohji S."/>
            <person name="Ichikawa N."/>
        </authorList>
    </citation>
    <scope>NUCLEOTIDE SEQUENCE [LARGE SCALE GENOMIC DNA]</scope>
    <source>
        <strain evidence="10 11">NBRC 108245</strain>
    </source>
</reference>
<dbReference type="Pfam" id="PF00550">
    <property type="entry name" value="PP-binding"/>
    <property type="match status" value="1"/>
</dbReference>
<feature type="domain" description="Carrier" evidence="8">
    <location>
        <begin position="885"/>
        <end position="960"/>
    </location>
</feature>
<feature type="domain" description="Ketosynthase family 3 (KS3)" evidence="9">
    <location>
        <begin position="7"/>
        <end position="426"/>
    </location>
</feature>
<evidence type="ECO:0000256" key="6">
    <source>
        <dbReference type="ARBA" id="ARBA00023268"/>
    </source>
</evidence>
<dbReference type="GO" id="GO:0005886">
    <property type="term" value="C:plasma membrane"/>
    <property type="evidence" value="ECO:0007669"/>
    <property type="project" value="TreeGrafter"/>
</dbReference>
<dbReference type="PROSITE" id="PS00012">
    <property type="entry name" value="PHOSPHOPANTETHEINE"/>
    <property type="match status" value="1"/>
</dbReference>
<dbReference type="PROSITE" id="PS50075">
    <property type="entry name" value="CARRIER"/>
    <property type="match status" value="1"/>
</dbReference>
<evidence type="ECO:0000256" key="1">
    <source>
        <dbReference type="ARBA" id="ARBA00022450"/>
    </source>
</evidence>
<dbReference type="SMART" id="SM00827">
    <property type="entry name" value="PKS_AT"/>
    <property type="match status" value="1"/>
</dbReference>
<dbReference type="SMART" id="SM00823">
    <property type="entry name" value="PKS_PP"/>
    <property type="match status" value="1"/>
</dbReference>
<keyword evidence="6" id="KW-0511">Multifunctional enzyme</keyword>
<evidence type="ECO:0000256" key="7">
    <source>
        <dbReference type="SAM" id="MobiDB-lite"/>
    </source>
</evidence>
<dbReference type="SUPFAM" id="SSF53901">
    <property type="entry name" value="Thiolase-like"/>
    <property type="match status" value="1"/>
</dbReference>
<evidence type="ECO:0000256" key="3">
    <source>
        <dbReference type="ARBA" id="ARBA00022679"/>
    </source>
</evidence>
<dbReference type="Pfam" id="PF00698">
    <property type="entry name" value="Acyl_transf_1"/>
    <property type="match status" value="1"/>
</dbReference>
<dbReference type="InterPro" id="IPR009081">
    <property type="entry name" value="PP-bd_ACP"/>
</dbReference>
<dbReference type="GO" id="GO:0004312">
    <property type="term" value="F:fatty acid synthase activity"/>
    <property type="evidence" value="ECO:0007669"/>
    <property type="project" value="TreeGrafter"/>
</dbReference>
<dbReference type="Pfam" id="PF02801">
    <property type="entry name" value="Ketoacyl-synt_C"/>
    <property type="match status" value="1"/>
</dbReference>
<evidence type="ECO:0000259" key="9">
    <source>
        <dbReference type="PROSITE" id="PS52004"/>
    </source>
</evidence>
<feature type="region of interest" description="Disordered" evidence="7">
    <location>
        <begin position="859"/>
        <end position="881"/>
    </location>
</feature>
<dbReference type="SMART" id="SM00825">
    <property type="entry name" value="PKS_KS"/>
    <property type="match status" value="1"/>
</dbReference>
<dbReference type="InterPro" id="IPR006162">
    <property type="entry name" value="Ppantetheine_attach_site"/>
</dbReference>
<dbReference type="GO" id="GO:0005737">
    <property type="term" value="C:cytoplasm"/>
    <property type="evidence" value="ECO:0007669"/>
    <property type="project" value="TreeGrafter"/>
</dbReference>
<sequence>MTHDDSEFRVAVIGMACRFPDADTVTEYWRNLCEGRESVRPLAPEAMPADPPAGYVHAGALLADADKFDAEFFEMTPREAQLTDPQHRLFTLCAWEALEDAGHIAAEKPTPVGVFAGAGISTYLLRNLVGHASVFQSPSSQLHALHGNASDYMATKVSYKLNLTGPSVAVQTACSTSLVAVHQAAQALLDFQCDVALAGGASVQVPQEAGYIYEEGSILSPDGHCRAFDADAGGTVFGSGVGVVVLKRLADAIADGDHIHAVILGSAVNNDGANKIGYTAPGIAGQRAVIREALSAAGISADTIGYVEAHGTGTKLGDPIEVSALSAAYREHTDATQYCALGSVKANVGHLNSAGGVAGFIKAVLAVREGRIPASLHYTRPNPEIDFAASPFFVNTELRAWSDDVRRAGVSAFGIGGTNAHVIVEQPPTQKPATVNPGPRALLFSGRTAQDADRIAARLAEHLRGTDAELASVAHTLAHGRRTFPHRRMVVASTTEEAAAALGKPAVGEAIPSPALAWLFPGQGVALGTAVLELAASVRQFGDRFRECADILRDRTGFDLESAVRNGDGTEQTQVALFAVEYALAEMWREFGAEPRDLLGHSLGELVCATLAGVFELPDALALVVERGRIMAAAPPGGMLAVSKGVDVIAARLPEDVWLAADNSATRCVVAGAPAPLFRLAGELSEEGVPNSLLPVGHAFHTPLMDEAAARFAELVRGVPRQAQQVPFWSNVTGAPITAEQAVDPGYWARQMTSTVRFREAAVGLVGRNQGTVALEVGPGKSLVSFLRTADRAAATVGSLGTGSAESAIVDAAARLWLSGVTVDFDAIYGGETPATVSLPTYPFALKRYWVDPPEAVPTRRFDTERPAPAAPVKSDDTATDDEDDFVVSVRNRVVSVWCAALGVEQIGGDANFFEAGGDSLLAVHVATQLRAVFPLELALGELFAAPTAAGMADTIAAHLMQRLDELSDSEVEQLLEQPGAAEERSNNA</sequence>
<keyword evidence="4" id="KW-0276">Fatty acid metabolism</keyword>
<dbReference type="GO" id="GO:0006633">
    <property type="term" value="P:fatty acid biosynthetic process"/>
    <property type="evidence" value="ECO:0007669"/>
    <property type="project" value="InterPro"/>
</dbReference>
<dbReference type="Gene3D" id="3.40.366.10">
    <property type="entry name" value="Malonyl-Coenzyme A Acyl Carrier Protein, domain 2"/>
    <property type="match status" value="1"/>
</dbReference>
<name>A0A511MMG2_9NOCA</name>
<dbReference type="InterPro" id="IPR014030">
    <property type="entry name" value="Ketoacyl_synth_N"/>
</dbReference>
<dbReference type="SUPFAM" id="SSF47336">
    <property type="entry name" value="ACP-like"/>
    <property type="match status" value="1"/>
</dbReference>
<dbReference type="InterPro" id="IPR016036">
    <property type="entry name" value="Malonyl_transacylase_ACP-bd"/>
</dbReference>